<proteinExistence type="inferred from homology"/>
<evidence type="ECO:0000313" key="9">
    <source>
        <dbReference type="Proteomes" id="UP000307702"/>
    </source>
</evidence>
<dbReference type="AlphaFoldDB" id="A0A8H2JLK9"/>
<feature type="transmembrane region" description="Helical" evidence="7">
    <location>
        <begin position="213"/>
        <end position="230"/>
    </location>
</feature>
<evidence type="ECO:0000256" key="3">
    <source>
        <dbReference type="ARBA" id="ARBA00022519"/>
    </source>
</evidence>
<evidence type="ECO:0000313" key="8">
    <source>
        <dbReference type="EMBL" id="TMM45138.1"/>
    </source>
</evidence>
<dbReference type="HAMAP" id="MF_00672">
    <property type="entry name" value="UPF0761"/>
    <property type="match status" value="1"/>
</dbReference>
<keyword evidence="2 7" id="KW-1003">Cell membrane</keyword>
<keyword evidence="9" id="KW-1185">Reference proteome</keyword>
<feature type="transmembrane region" description="Helical" evidence="7">
    <location>
        <begin position="39"/>
        <end position="62"/>
    </location>
</feature>
<comment type="subcellular location">
    <subcellularLocation>
        <location evidence="1 7">Cell membrane</location>
        <topology evidence="1 7">Multi-pass membrane protein</topology>
    </subcellularLocation>
</comment>
<evidence type="ECO:0000256" key="1">
    <source>
        <dbReference type="ARBA" id="ARBA00004651"/>
    </source>
</evidence>
<dbReference type="Pfam" id="PF03631">
    <property type="entry name" value="Virul_fac_BrkB"/>
    <property type="match status" value="1"/>
</dbReference>
<dbReference type="Proteomes" id="UP000307702">
    <property type="component" value="Unassembled WGS sequence"/>
</dbReference>
<evidence type="ECO:0000256" key="6">
    <source>
        <dbReference type="ARBA" id="ARBA00023136"/>
    </source>
</evidence>
<evidence type="ECO:0000256" key="7">
    <source>
        <dbReference type="HAMAP-Rule" id="MF_00672"/>
    </source>
</evidence>
<organism evidence="8 9">
    <name type="scientific">Colwellia ponticola</name>
    <dbReference type="NCBI Taxonomy" id="2304625"/>
    <lineage>
        <taxon>Bacteria</taxon>
        <taxon>Pseudomonadati</taxon>
        <taxon>Pseudomonadota</taxon>
        <taxon>Gammaproteobacteria</taxon>
        <taxon>Alteromonadales</taxon>
        <taxon>Colwelliaceae</taxon>
        <taxon>Colwellia</taxon>
    </lineage>
</organism>
<sequence>MLTIMSLYKETIISKFWQEHKGLLFYFIRRIKREQIQVVAGYLSYVCLMSLVPLVVVMLSVMTAFPLFAQLQGTIEQFVYQNFVPSAGTVLQKYLTGFVDNASKMSTIAISFLFVAALLLISSIDNTFNHIWRVTDKRRTITSFAMYWMVLTLGPIFVGGSIALSSYIVSLVVVNEYNVLGLFDIFLRLLPLLSSIIAFIILYTAVPNKAVPIRFALSGAVVAGILFELAKKAFALYVTAFPSYQLIYGALAAIPIIFLWVYVSWLIVLTGALITVSLQEYALIKEKKVTEKQNNLASGITGDDVMTEKSSRTNRNQ</sequence>
<gene>
    <name evidence="8" type="ORF">FCS21_10175</name>
</gene>
<keyword evidence="4 7" id="KW-0812">Transmembrane</keyword>
<accession>A0A8H2JLK9</accession>
<keyword evidence="5 7" id="KW-1133">Transmembrane helix</keyword>
<dbReference type="OrthoDB" id="9808671at2"/>
<protein>
    <recommendedName>
        <fullName evidence="7">UPF0761 membrane protein FCS21_10175</fullName>
    </recommendedName>
</protein>
<reference evidence="8 9" key="1">
    <citation type="submission" date="2019-05" db="EMBL/GenBank/DDBJ databases">
        <title>Colwellia ponticola sp. nov., isolated from seawater.</title>
        <authorList>
            <person name="Yoon J.-H."/>
        </authorList>
    </citation>
    <scope>NUCLEOTIDE SEQUENCE [LARGE SCALE GENOMIC DNA]</scope>
    <source>
        <strain evidence="8 9">OISW-25</strain>
    </source>
</reference>
<evidence type="ECO:0000256" key="5">
    <source>
        <dbReference type="ARBA" id="ARBA00022989"/>
    </source>
</evidence>
<dbReference type="NCBIfam" id="TIGR00765">
    <property type="entry name" value="yihY_not_rbn"/>
    <property type="match status" value="1"/>
</dbReference>
<feature type="transmembrane region" description="Helical" evidence="7">
    <location>
        <begin position="105"/>
        <end position="124"/>
    </location>
</feature>
<keyword evidence="3" id="KW-0997">Cell inner membrane</keyword>
<comment type="caution">
    <text evidence="8">The sequence shown here is derived from an EMBL/GenBank/DDBJ whole genome shotgun (WGS) entry which is preliminary data.</text>
</comment>
<dbReference type="PIRSF" id="PIRSF035875">
    <property type="entry name" value="RNase_BN"/>
    <property type="match status" value="1"/>
</dbReference>
<dbReference type="GO" id="GO:0005886">
    <property type="term" value="C:plasma membrane"/>
    <property type="evidence" value="ECO:0007669"/>
    <property type="project" value="UniProtKB-SubCell"/>
</dbReference>
<evidence type="ECO:0000256" key="4">
    <source>
        <dbReference type="ARBA" id="ARBA00022692"/>
    </source>
</evidence>
<feature type="transmembrane region" description="Helical" evidence="7">
    <location>
        <begin position="145"/>
        <end position="173"/>
    </location>
</feature>
<dbReference type="NCBIfam" id="NF002457">
    <property type="entry name" value="PRK01637.1"/>
    <property type="match status" value="1"/>
</dbReference>
<name>A0A8H2JLK9_9GAMM</name>
<dbReference type="InterPro" id="IPR023679">
    <property type="entry name" value="UPF0761_bac"/>
</dbReference>
<dbReference type="PANTHER" id="PTHR30213">
    <property type="entry name" value="INNER MEMBRANE PROTEIN YHJD"/>
    <property type="match status" value="1"/>
</dbReference>
<feature type="transmembrane region" description="Helical" evidence="7">
    <location>
        <begin position="250"/>
        <end position="278"/>
    </location>
</feature>
<feature type="transmembrane region" description="Helical" evidence="7">
    <location>
        <begin position="185"/>
        <end position="206"/>
    </location>
</feature>
<evidence type="ECO:0000256" key="2">
    <source>
        <dbReference type="ARBA" id="ARBA00022475"/>
    </source>
</evidence>
<dbReference type="InterPro" id="IPR017039">
    <property type="entry name" value="Virul_fac_BrkB"/>
</dbReference>
<comment type="similarity">
    <text evidence="7">Belongs to the UPF0761 family.</text>
</comment>
<dbReference type="EMBL" id="SZVP01000008">
    <property type="protein sequence ID" value="TMM45138.1"/>
    <property type="molecule type" value="Genomic_DNA"/>
</dbReference>
<dbReference type="PANTHER" id="PTHR30213:SF0">
    <property type="entry name" value="UPF0761 MEMBRANE PROTEIN YIHY"/>
    <property type="match status" value="1"/>
</dbReference>
<keyword evidence="6 7" id="KW-0472">Membrane</keyword>